<proteinExistence type="predicted"/>
<dbReference type="EMBL" id="CM047580">
    <property type="protein sequence ID" value="KAI9920849.1"/>
    <property type="molecule type" value="Genomic_DNA"/>
</dbReference>
<organism evidence="1 2">
    <name type="scientific">Peronosclerospora sorghi</name>
    <dbReference type="NCBI Taxonomy" id="230839"/>
    <lineage>
        <taxon>Eukaryota</taxon>
        <taxon>Sar</taxon>
        <taxon>Stramenopiles</taxon>
        <taxon>Oomycota</taxon>
        <taxon>Peronosporomycetes</taxon>
        <taxon>Peronosporales</taxon>
        <taxon>Peronosporaceae</taxon>
        <taxon>Peronosclerospora</taxon>
    </lineage>
</organism>
<name>A0ACC0WQ28_9STRA</name>
<comment type="caution">
    <text evidence="1">The sequence shown here is derived from an EMBL/GenBank/DDBJ whole genome shotgun (WGS) entry which is preliminary data.</text>
</comment>
<gene>
    <name evidence="1" type="ORF">PsorP6_002632</name>
</gene>
<evidence type="ECO:0000313" key="1">
    <source>
        <dbReference type="EMBL" id="KAI9920849.1"/>
    </source>
</evidence>
<evidence type="ECO:0000313" key="2">
    <source>
        <dbReference type="Proteomes" id="UP001163321"/>
    </source>
</evidence>
<protein>
    <submittedName>
        <fullName evidence="1">Uncharacterized protein</fullName>
    </submittedName>
</protein>
<accession>A0ACC0WQ28</accession>
<keyword evidence="2" id="KW-1185">Reference proteome</keyword>
<dbReference type="Proteomes" id="UP001163321">
    <property type="component" value="Chromosome 1"/>
</dbReference>
<sequence length="192" mass="21872">MQMNPLVTDLHVDNVQEEAKTPILMKLTICGLVDTVSKDRNCLTLPVLTRKSSRQNGPSRLSKKTTYSPASRESRLLSSGWKETCVQELLKDEENKPLTLEKRVEKLVSECGNARLFDPWWVVISTLLLFIVCVSFRCSFFGKPAFKPGMEKVLLNLNNSGRHRNESSPKRKAWAKNKLKSWGRLITCTTFD</sequence>
<reference evidence="1 2" key="1">
    <citation type="journal article" date="2022" name="bioRxiv">
        <title>The genome of the oomycete Peronosclerospora sorghi, a cosmopolitan pathogen of maize and sorghum, is inflated with dispersed pseudogenes.</title>
        <authorList>
            <person name="Fletcher K."/>
            <person name="Martin F."/>
            <person name="Isakeit T."/>
            <person name="Cavanaugh K."/>
            <person name="Magill C."/>
            <person name="Michelmore R."/>
        </authorList>
    </citation>
    <scope>NUCLEOTIDE SEQUENCE [LARGE SCALE GENOMIC DNA]</scope>
    <source>
        <strain evidence="1">P6</strain>
    </source>
</reference>